<gene>
    <name evidence="1" type="ORF">GCWU000325_01113</name>
</gene>
<sequence>MPSPKERHINQKTFIGQQYKSMGLLPVPHQDFYLIDIKMGCTFVVHPILLYNRNCI</sequence>
<dbReference type="AlphaFoldDB" id="C9LFX5"/>
<dbReference type="Proteomes" id="UP000003460">
    <property type="component" value="Unassembled WGS sequence"/>
</dbReference>
<dbReference type="EMBL" id="ACIJ02000018">
    <property type="protein sequence ID" value="EEX71583.1"/>
    <property type="molecule type" value="Genomic_DNA"/>
</dbReference>
<dbReference type="STRING" id="626522.GCWU000325_01113"/>
<organism evidence="1 2">
    <name type="scientific">Alloprevotella tannerae ATCC 51259</name>
    <dbReference type="NCBI Taxonomy" id="626522"/>
    <lineage>
        <taxon>Bacteria</taxon>
        <taxon>Pseudomonadati</taxon>
        <taxon>Bacteroidota</taxon>
        <taxon>Bacteroidia</taxon>
        <taxon>Bacteroidales</taxon>
        <taxon>Prevotellaceae</taxon>
        <taxon>Alloprevotella</taxon>
    </lineage>
</organism>
<protein>
    <submittedName>
        <fullName evidence="1">Uncharacterized protein</fullName>
    </submittedName>
</protein>
<accession>C9LFX5</accession>
<comment type="caution">
    <text evidence="1">The sequence shown here is derived from an EMBL/GenBank/DDBJ whole genome shotgun (WGS) entry which is preliminary data.</text>
</comment>
<reference evidence="1" key="1">
    <citation type="submission" date="2009-09" db="EMBL/GenBank/DDBJ databases">
        <authorList>
            <person name="Weinstock G."/>
            <person name="Sodergren E."/>
            <person name="Clifton S."/>
            <person name="Fulton L."/>
            <person name="Fulton B."/>
            <person name="Courtney L."/>
            <person name="Fronick C."/>
            <person name="Harrison M."/>
            <person name="Strong C."/>
            <person name="Farmer C."/>
            <person name="Delahaunty K."/>
            <person name="Markovic C."/>
            <person name="Hall O."/>
            <person name="Minx P."/>
            <person name="Tomlinson C."/>
            <person name="Mitreva M."/>
            <person name="Nelson J."/>
            <person name="Hou S."/>
            <person name="Wollam A."/>
            <person name="Pepin K.H."/>
            <person name="Johnson M."/>
            <person name="Bhonagiri V."/>
            <person name="Nash W.E."/>
            <person name="Warren W."/>
            <person name="Chinwalla A."/>
            <person name="Mardis E.R."/>
            <person name="Wilson R.K."/>
        </authorList>
    </citation>
    <scope>NUCLEOTIDE SEQUENCE [LARGE SCALE GENOMIC DNA]</scope>
    <source>
        <strain evidence="1">ATCC 51259</strain>
    </source>
</reference>
<evidence type="ECO:0000313" key="1">
    <source>
        <dbReference type="EMBL" id="EEX71583.1"/>
    </source>
</evidence>
<proteinExistence type="predicted"/>
<evidence type="ECO:0000313" key="2">
    <source>
        <dbReference type="Proteomes" id="UP000003460"/>
    </source>
</evidence>
<dbReference type="HOGENOM" id="CLU_3010574_0_0_10"/>
<keyword evidence="2" id="KW-1185">Reference proteome</keyword>
<name>C9LFX5_9BACT</name>